<dbReference type="Gene3D" id="4.10.60.10">
    <property type="entry name" value="Zinc finger, CCHC-type"/>
    <property type="match status" value="1"/>
</dbReference>
<dbReference type="OrthoDB" id="6725237at2759"/>
<dbReference type="CDD" id="cd00303">
    <property type="entry name" value="retropepsin_like"/>
    <property type="match status" value="1"/>
</dbReference>
<evidence type="ECO:0000256" key="2">
    <source>
        <dbReference type="SAM" id="MobiDB-lite"/>
    </source>
</evidence>
<evidence type="ECO:0000313" key="4">
    <source>
        <dbReference type="Proteomes" id="UP000192223"/>
    </source>
</evidence>
<reference evidence="5" key="1">
    <citation type="submission" date="2025-08" db="UniProtKB">
        <authorList>
            <consortium name="RefSeq"/>
        </authorList>
    </citation>
    <scope>IDENTIFICATION</scope>
    <source>
        <tissue evidence="5">Entire body</tissue>
    </source>
</reference>
<dbReference type="InterPro" id="IPR036875">
    <property type="entry name" value="Znf_CCHC_sf"/>
</dbReference>
<feature type="domain" description="CCHC-type" evidence="3">
    <location>
        <begin position="302"/>
        <end position="317"/>
    </location>
</feature>
<dbReference type="PROSITE" id="PS50158">
    <property type="entry name" value="ZF_CCHC"/>
    <property type="match status" value="1"/>
</dbReference>
<dbReference type="SUPFAM" id="SSF50630">
    <property type="entry name" value="Acid proteases"/>
    <property type="match status" value="1"/>
</dbReference>
<dbReference type="InParanoid" id="A0A1W4W701"/>
<keyword evidence="1" id="KW-0479">Metal-binding</keyword>
<dbReference type="GO" id="GO:0008270">
    <property type="term" value="F:zinc ion binding"/>
    <property type="evidence" value="ECO:0007669"/>
    <property type="project" value="UniProtKB-KW"/>
</dbReference>
<feature type="compositionally biased region" description="Basic and acidic residues" evidence="2">
    <location>
        <begin position="1"/>
        <end position="14"/>
    </location>
</feature>
<dbReference type="Pfam" id="PF00098">
    <property type="entry name" value="zf-CCHC"/>
    <property type="match status" value="1"/>
</dbReference>
<accession>A0A1W4W701</accession>
<dbReference type="SUPFAM" id="SSF57756">
    <property type="entry name" value="Retrovirus zinc finger-like domains"/>
    <property type="match status" value="1"/>
</dbReference>
<dbReference type="SMART" id="SM00343">
    <property type="entry name" value="ZnF_C2HC"/>
    <property type="match status" value="2"/>
</dbReference>
<evidence type="ECO:0000313" key="5">
    <source>
        <dbReference type="RefSeq" id="XP_018319869.1"/>
    </source>
</evidence>
<protein>
    <submittedName>
        <fullName evidence="5">Uncharacterized protein LOC108733273 isoform X1</fullName>
    </submittedName>
</protein>
<name>A0A1W4W701_AGRPL</name>
<evidence type="ECO:0000259" key="3">
    <source>
        <dbReference type="PROSITE" id="PS50158"/>
    </source>
</evidence>
<dbReference type="KEGG" id="apln:108733273"/>
<organism evidence="4 5">
    <name type="scientific">Agrilus planipennis</name>
    <name type="common">Emerald ash borer</name>
    <name type="synonym">Agrilus marcopoli</name>
    <dbReference type="NCBI Taxonomy" id="224129"/>
    <lineage>
        <taxon>Eukaryota</taxon>
        <taxon>Metazoa</taxon>
        <taxon>Ecdysozoa</taxon>
        <taxon>Arthropoda</taxon>
        <taxon>Hexapoda</taxon>
        <taxon>Insecta</taxon>
        <taxon>Pterygota</taxon>
        <taxon>Neoptera</taxon>
        <taxon>Endopterygota</taxon>
        <taxon>Coleoptera</taxon>
        <taxon>Polyphaga</taxon>
        <taxon>Elateriformia</taxon>
        <taxon>Buprestoidea</taxon>
        <taxon>Buprestidae</taxon>
        <taxon>Agrilinae</taxon>
        <taxon>Agrilus</taxon>
    </lineage>
</organism>
<feature type="compositionally biased region" description="Basic residues" evidence="2">
    <location>
        <begin position="15"/>
        <end position="24"/>
    </location>
</feature>
<evidence type="ECO:0000256" key="1">
    <source>
        <dbReference type="PROSITE-ProRule" id="PRU00047"/>
    </source>
</evidence>
<dbReference type="InterPro" id="IPR001878">
    <property type="entry name" value="Znf_CCHC"/>
</dbReference>
<dbReference type="InterPro" id="IPR021109">
    <property type="entry name" value="Peptidase_aspartic_dom_sf"/>
</dbReference>
<feature type="region of interest" description="Disordered" evidence="2">
    <location>
        <begin position="1"/>
        <end position="60"/>
    </location>
</feature>
<dbReference type="Pfam" id="PF13975">
    <property type="entry name" value="gag-asp_proteas"/>
    <property type="match status" value="1"/>
</dbReference>
<dbReference type="Proteomes" id="UP000192223">
    <property type="component" value="Unplaced"/>
</dbReference>
<keyword evidence="4" id="KW-1185">Reference proteome</keyword>
<dbReference type="PANTHER" id="PTHR33223:SF6">
    <property type="entry name" value="CCHC-TYPE DOMAIN-CONTAINING PROTEIN"/>
    <property type="match status" value="1"/>
</dbReference>
<dbReference type="RefSeq" id="XP_018319869.1">
    <property type="nucleotide sequence ID" value="XM_018464367.2"/>
</dbReference>
<dbReference type="GO" id="GO:0003676">
    <property type="term" value="F:nucleic acid binding"/>
    <property type="evidence" value="ECO:0007669"/>
    <property type="project" value="InterPro"/>
</dbReference>
<dbReference type="AlphaFoldDB" id="A0A1W4W701"/>
<keyword evidence="1" id="KW-0862">Zinc</keyword>
<keyword evidence="1" id="KW-0863">Zinc-finger</keyword>
<gene>
    <name evidence="5" type="primary">LOC108733273</name>
</gene>
<dbReference type="Gene3D" id="2.40.70.10">
    <property type="entry name" value="Acid Proteases"/>
    <property type="match status" value="1"/>
</dbReference>
<proteinExistence type="predicted"/>
<feature type="compositionally biased region" description="Basic and acidic residues" evidence="2">
    <location>
        <begin position="25"/>
        <end position="35"/>
    </location>
</feature>
<sequence>MGKEKSYHSNSERRSKTKHTSKSRSRFERFSSERTRRSRSPPPRESYTVPNERNEQMDDNLRIQKLEELVDRLIRQQSVSSEGSSNVIRMTIKADCIPEFAPGNPNLTSTKWVDKIEQLALINKWDENMIVYHMQSRLTGLARTWYNNLTTYDYSWNEWKELIKRTFPDHHDFSSTLKKLVARVKQRNETMTQYYFGKMDLLHACKIDGKDAVSCLIDGINDRTLQNSAKAGRYDTPERLYEEFLSTITDEIIEDTTSDDLNIDKRFRRRFDKKRLKFKTHSEQSRHLSFAQEPRKKRTISCYNCGSIGHVSSNCTKPRLECTKCHFLGHKADECKRWLKKKIEIKVAECNDQQFCYFVDCLINGQLTRGYVDTGCSVVTLRQSDADKLKLTRQNSTKHIKGYGGSRVEVIGETMVTLKVDLMEADVEVLIVNDFVQSVPVIVGQSFINQTNATLVIRDNQLRLFEKHLAALPEIDELEPRKITLWAQDAVVIPSNTIGIIKVMSDNYDGDVYVKERVCSKPYHEYTIPRCVTTTNGGVISLRNLSTNDLHVPKFGLLTRGCPCKPETLQNEVLLVGEDATNGSVAEL</sequence>
<dbReference type="PANTHER" id="PTHR33223">
    <property type="entry name" value="CCHC-TYPE DOMAIN-CONTAINING PROTEIN"/>
    <property type="match status" value="1"/>
</dbReference>
<dbReference type="STRING" id="224129.A0A1W4W701"/>
<dbReference type="GeneID" id="108733273"/>